<evidence type="ECO:0000256" key="6">
    <source>
        <dbReference type="HAMAP-Rule" id="MF_01876"/>
    </source>
</evidence>
<accession>A0ABU7KBY0</accession>
<dbReference type="EMBL" id="JAUZMY010000019">
    <property type="protein sequence ID" value="MEE2039434.1"/>
    <property type="molecule type" value="Genomic_DNA"/>
</dbReference>
<sequence>MGPQPAVVVSEEVRAARADGLPVVALETSVVTGGRYPDNLETALAVDAAAREEGAVPARVAVIDGRFRVGVEDAELERLAAGPVDGKLSTRDLAHALHGGLTGGTTVSSSLIATVAAGVSVFAVAGIGGVHRGAETSFDVSTDLDQFTRSPVAVVCAGAKSLLDPGLTLEYLETVGVPVIGYRSDDFPGYYTRSTGHRVPHRLDRLEDVVGVMHRHWGLVAGSSVLVTHPIAEEWSLDADLLDRLVEEALAEARREGASGAGLTPFVLSAISKATDGRSGAVNRAVLLSTTRLAARLAVAEAEVLGAASDGPSVRAGAAPAGAVAP</sequence>
<keyword evidence="2 6" id="KW-0378">Hydrolase</keyword>
<evidence type="ECO:0000256" key="2">
    <source>
        <dbReference type="ARBA" id="ARBA00022801"/>
    </source>
</evidence>
<evidence type="ECO:0000313" key="8">
    <source>
        <dbReference type="Proteomes" id="UP001356095"/>
    </source>
</evidence>
<dbReference type="PANTHER" id="PTHR42909">
    <property type="entry name" value="ZGC:136858"/>
    <property type="match status" value="1"/>
</dbReference>
<name>A0ABU7KBY0_9ACTN</name>
<comment type="catalytic activity">
    <reaction evidence="6">
        <text>D-ribose 5-phosphate + uracil = psi-UMP + H2O</text>
        <dbReference type="Rhea" id="RHEA:18337"/>
        <dbReference type="ChEBI" id="CHEBI:15377"/>
        <dbReference type="ChEBI" id="CHEBI:17568"/>
        <dbReference type="ChEBI" id="CHEBI:58380"/>
        <dbReference type="ChEBI" id="CHEBI:78346"/>
        <dbReference type="EC" id="4.2.1.70"/>
    </reaction>
</comment>
<dbReference type="RefSeq" id="WP_330093202.1">
    <property type="nucleotide sequence ID" value="NZ_JAUZMY010000019.1"/>
</dbReference>
<dbReference type="PANTHER" id="PTHR42909:SF1">
    <property type="entry name" value="CARBOHYDRATE KINASE PFKB DOMAIN-CONTAINING PROTEIN"/>
    <property type="match status" value="1"/>
</dbReference>
<dbReference type="InterPro" id="IPR022830">
    <property type="entry name" value="Indigdn_synthA-like"/>
</dbReference>
<keyword evidence="5 6" id="KW-0326">Glycosidase</keyword>
<evidence type="ECO:0000313" key="7">
    <source>
        <dbReference type="EMBL" id="MEE2039434.1"/>
    </source>
</evidence>
<dbReference type="EC" id="4.2.1.70" evidence="6"/>
<comment type="subunit">
    <text evidence="6">Homotrimer.</text>
</comment>
<protein>
    <recommendedName>
        <fullName evidence="6">Pseudouridine-5'-phosphate glycosidase</fullName>
        <shortName evidence="6">PsiMP glycosidase</shortName>
        <ecNumber evidence="6">4.2.1.70</ecNumber>
    </recommendedName>
</protein>
<comment type="function">
    <text evidence="6">Catalyzes the reversible cleavage of pseudouridine 5'-phosphate (PsiMP) to ribose 5-phosphate and uracil. Functions biologically in the cleavage direction, as part of a pseudouridine degradation pathway.</text>
</comment>
<comment type="caution">
    <text evidence="7">The sequence shown here is derived from an EMBL/GenBank/DDBJ whole genome shotgun (WGS) entry which is preliminary data.</text>
</comment>
<evidence type="ECO:0000256" key="4">
    <source>
        <dbReference type="ARBA" id="ARBA00023239"/>
    </source>
</evidence>
<evidence type="ECO:0000256" key="1">
    <source>
        <dbReference type="ARBA" id="ARBA00022723"/>
    </source>
</evidence>
<keyword evidence="3 6" id="KW-0464">Manganese</keyword>
<feature type="binding site" evidence="6">
    <location>
        <position position="139"/>
    </location>
    <ligand>
        <name>Mn(2+)</name>
        <dbReference type="ChEBI" id="CHEBI:29035"/>
    </ligand>
</feature>
<comment type="cofactor">
    <cofactor evidence="6">
        <name>Mn(2+)</name>
        <dbReference type="ChEBI" id="CHEBI:29035"/>
    </cofactor>
    <text evidence="6">Binds 1 Mn(2+) ion per subunit.</text>
</comment>
<feature type="active site" description="Nucleophile" evidence="6">
    <location>
        <position position="160"/>
    </location>
</feature>
<organism evidence="7 8">
    <name type="scientific">Nocardiopsis codii</name>
    <dbReference type="NCBI Taxonomy" id="3065942"/>
    <lineage>
        <taxon>Bacteria</taxon>
        <taxon>Bacillati</taxon>
        <taxon>Actinomycetota</taxon>
        <taxon>Actinomycetes</taxon>
        <taxon>Streptosporangiales</taxon>
        <taxon>Nocardiopsidaceae</taxon>
        <taxon>Nocardiopsis</taxon>
    </lineage>
</organism>
<feature type="binding site" evidence="6">
    <location>
        <begin position="141"/>
        <end position="143"/>
    </location>
    <ligand>
        <name>substrate</name>
    </ligand>
</feature>
<dbReference type="Gene3D" id="3.40.1790.10">
    <property type="entry name" value="Indigoidine synthase domain"/>
    <property type="match status" value="1"/>
</dbReference>
<evidence type="ECO:0000256" key="5">
    <source>
        <dbReference type="ARBA" id="ARBA00023295"/>
    </source>
</evidence>
<dbReference type="InterPro" id="IPR007342">
    <property type="entry name" value="PsuG"/>
</dbReference>
<dbReference type="SUPFAM" id="SSF110581">
    <property type="entry name" value="Indigoidine synthase A-like"/>
    <property type="match status" value="1"/>
</dbReference>
<feature type="binding site" evidence="6">
    <location>
        <position position="87"/>
    </location>
    <ligand>
        <name>substrate</name>
    </ligand>
</feature>
<dbReference type="Proteomes" id="UP001356095">
    <property type="component" value="Unassembled WGS sequence"/>
</dbReference>
<gene>
    <name evidence="6" type="primary">psuG</name>
    <name evidence="7" type="ORF">Q8791_19630</name>
</gene>
<keyword evidence="4 6" id="KW-0456">Lyase</keyword>
<dbReference type="Pfam" id="PF04227">
    <property type="entry name" value="Indigoidine_A"/>
    <property type="match status" value="1"/>
</dbReference>
<proteinExistence type="inferred from homology"/>
<keyword evidence="8" id="KW-1185">Reference proteome</keyword>
<keyword evidence="1 6" id="KW-0479">Metal-binding</keyword>
<dbReference type="HAMAP" id="MF_01876">
    <property type="entry name" value="PsiMP_glycosidase"/>
    <property type="match status" value="1"/>
</dbReference>
<feature type="binding site" evidence="6">
    <location>
        <position position="107"/>
    </location>
    <ligand>
        <name>substrate</name>
    </ligand>
</feature>
<comment type="similarity">
    <text evidence="6">Belongs to the pseudouridine-5'-phosphate glycosidase family.</text>
</comment>
<reference evidence="7 8" key="1">
    <citation type="submission" date="2023-08" db="EMBL/GenBank/DDBJ databases">
        <authorList>
            <person name="Girao M."/>
            <person name="Carvalho M.F."/>
        </authorList>
    </citation>
    <scope>NUCLEOTIDE SEQUENCE [LARGE SCALE GENOMIC DNA]</scope>
    <source>
        <strain evidence="7 8">CT-R113</strain>
    </source>
</reference>
<evidence type="ECO:0000256" key="3">
    <source>
        <dbReference type="ARBA" id="ARBA00023211"/>
    </source>
</evidence>
<dbReference type="GO" id="GO:0016798">
    <property type="term" value="F:hydrolase activity, acting on glycosyl bonds"/>
    <property type="evidence" value="ECO:0007669"/>
    <property type="project" value="UniProtKB-KW"/>
</dbReference>
<feature type="active site" description="Proton donor" evidence="6">
    <location>
        <position position="27"/>
    </location>
</feature>